<evidence type="ECO:0000313" key="8">
    <source>
        <dbReference type="Proteomes" id="UP001598673"/>
    </source>
</evidence>
<evidence type="ECO:0000256" key="2">
    <source>
        <dbReference type="ARBA" id="ARBA00022801"/>
    </source>
</evidence>
<keyword evidence="5" id="KW-0732">Signal</keyword>
<feature type="domain" description="Rhamnogalacturonase A/B/Epimerase-like pectate lyase" evidence="6">
    <location>
        <begin position="66"/>
        <end position="120"/>
    </location>
</feature>
<feature type="chain" id="PRO_5046913164" evidence="5">
    <location>
        <begin position="30"/>
        <end position="469"/>
    </location>
</feature>
<dbReference type="SMART" id="SM00710">
    <property type="entry name" value="PbH1"/>
    <property type="match status" value="5"/>
</dbReference>
<dbReference type="InterPro" id="IPR000743">
    <property type="entry name" value="Glyco_hydro_28"/>
</dbReference>
<dbReference type="InterPro" id="IPR006626">
    <property type="entry name" value="PbH1"/>
</dbReference>
<protein>
    <submittedName>
        <fullName evidence="7">Glycoside hydrolase family 28 protein</fullName>
        <ecNumber evidence="7">3.2.1.-</ecNumber>
    </submittedName>
</protein>
<dbReference type="EC" id="3.2.1.-" evidence="7"/>
<dbReference type="InterPro" id="IPR012334">
    <property type="entry name" value="Pectin_lyas_fold"/>
</dbReference>
<dbReference type="RefSeq" id="WP_258937798.1">
    <property type="nucleotide sequence ID" value="NZ_JANBBF010000012.1"/>
</dbReference>
<dbReference type="EMBL" id="JBHXCV010000003">
    <property type="protein sequence ID" value="MFD6793117.1"/>
    <property type="molecule type" value="Genomic_DNA"/>
</dbReference>
<sequence>MKQRSRPAKALLVALAGLLCAGAGSIAGAAPEPGGQGQGGKDPLWNMADRIVDTVEQPSIPDREFRVTEYGAVGDGKTDDHDAIMSAVRAAHESGGGRVILPEGTWLSDGPIHLESKIDLHVSDGARLLFGADPADYLPVVHTRWEGTEMYGYSPLIYAKDVHDVSITGTGVIDGNEASEFLSWYDKQDEDVQKLRRMGFDGEPLEQRRFGEGHFLRPSMIQFFGAERVLLSDYTVNNSPFWINHLVYTDHATVRNLTVDSHNANNDGVDVDSSTNVLVEKNRFRTGDDAVVVKSGRDKDGRDIGRPSERVVVRNNDMGGEDGIALGSEMSGDIRYVFFDDNTLRSGASAIRFKGNLDRGGTVEHIRVRDFEVEDFETLIWFQLDYPGELGGDFPPVYRDLVFEDFTVDSAATTLEVHGPEDAPLQDVTLRNITVADSDTPMVLENVRELTFDDLVIAGERIEGNLDWH</sequence>
<keyword evidence="8" id="KW-1185">Reference proteome</keyword>
<dbReference type="Pfam" id="PF12708">
    <property type="entry name" value="Pect-lyase_RHGA_epim"/>
    <property type="match status" value="1"/>
</dbReference>
<keyword evidence="2 4" id="KW-0378">Hydrolase</keyword>
<evidence type="ECO:0000256" key="4">
    <source>
        <dbReference type="RuleBase" id="RU361169"/>
    </source>
</evidence>
<evidence type="ECO:0000256" key="3">
    <source>
        <dbReference type="ARBA" id="ARBA00023295"/>
    </source>
</evidence>
<accession>A0ABW6G1N8</accession>
<keyword evidence="3 4" id="KW-0326">Glycosidase</keyword>
<proteinExistence type="inferred from homology"/>
<evidence type="ECO:0000256" key="5">
    <source>
        <dbReference type="SAM" id="SignalP"/>
    </source>
</evidence>
<comment type="caution">
    <text evidence="7">The sequence shown here is derived from an EMBL/GenBank/DDBJ whole genome shotgun (WGS) entry which is preliminary data.</text>
</comment>
<dbReference type="InterPro" id="IPR011050">
    <property type="entry name" value="Pectin_lyase_fold/virulence"/>
</dbReference>
<gene>
    <name evidence="7" type="ORF">ACFWGY_07240</name>
</gene>
<dbReference type="SUPFAM" id="SSF51126">
    <property type="entry name" value="Pectin lyase-like"/>
    <property type="match status" value="1"/>
</dbReference>
<dbReference type="Pfam" id="PF00295">
    <property type="entry name" value="Glyco_hydro_28"/>
    <property type="match status" value="1"/>
</dbReference>
<dbReference type="PANTHER" id="PTHR31339">
    <property type="entry name" value="PECTIN LYASE-RELATED"/>
    <property type="match status" value="1"/>
</dbReference>
<dbReference type="PANTHER" id="PTHR31339:SF9">
    <property type="entry name" value="PLASMIN AND FIBRONECTIN-BINDING PROTEIN A"/>
    <property type="match status" value="1"/>
</dbReference>
<dbReference type="InterPro" id="IPR024535">
    <property type="entry name" value="RHGA/B-epi-like_pectate_lyase"/>
</dbReference>
<comment type="similarity">
    <text evidence="1 4">Belongs to the glycosyl hydrolase 28 family.</text>
</comment>
<evidence type="ECO:0000313" key="7">
    <source>
        <dbReference type="EMBL" id="MFD6793117.1"/>
    </source>
</evidence>
<dbReference type="GO" id="GO:0016798">
    <property type="term" value="F:hydrolase activity, acting on glycosyl bonds"/>
    <property type="evidence" value="ECO:0007669"/>
    <property type="project" value="UniProtKB-KW"/>
</dbReference>
<feature type="signal peptide" evidence="5">
    <location>
        <begin position="1"/>
        <end position="29"/>
    </location>
</feature>
<dbReference type="InterPro" id="IPR051801">
    <property type="entry name" value="GH28_Enzymes"/>
</dbReference>
<name>A0ABW6G1N8_9PSEU</name>
<evidence type="ECO:0000259" key="6">
    <source>
        <dbReference type="Pfam" id="PF12708"/>
    </source>
</evidence>
<dbReference type="Proteomes" id="UP001598673">
    <property type="component" value="Unassembled WGS sequence"/>
</dbReference>
<dbReference type="Gene3D" id="2.160.20.10">
    <property type="entry name" value="Single-stranded right-handed beta-helix, Pectin lyase-like"/>
    <property type="match status" value="1"/>
</dbReference>
<organism evidence="7 8">
    <name type="scientific">Prauserella salsuginis</name>
    <dbReference type="NCBI Taxonomy" id="387889"/>
    <lineage>
        <taxon>Bacteria</taxon>
        <taxon>Bacillati</taxon>
        <taxon>Actinomycetota</taxon>
        <taxon>Actinomycetes</taxon>
        <taxon>Pseudonocardiales</taxon>
        <taxon>Pseudonocardiaceae</taxon>
        <taxon>Prauserella</taxon>
        <taxon>Prauserella salsuginis group</taxon>
    </lineage>
</organism>
<reference evidence="7 8" key="1">
    <citation type="submission" date="2024-09" db="EMBL/GenBank/DDBJ databases">
        <title>The Natural Products Discovery Center: Release of the First 8490 Sequenced Strains for Exploring Actinobacteria Biosynthetic Diversity.</title>
        <authorList>
            <person name="Kalkreuter E."/>
            <person name="Kautsar S.A."/>
            <person name="Yang D."/>
            <person name="Bader C.D."/>
            <person name="Teijaro C.N."/>
            <person name="Fluegel L."/>
            <person name="Davis C.M."/>
            <person name="Simpson J.R."/>
            <person name="Lauterbach L."/>
            <person name="Steele A.D."/>
            <person name="Gui C."/>
            <person name="Meng S."/>
            <person name="Li G."/>
            <person name="Viehrig K."/>
            <person name="Ye F."/>
            <person name="Su P."/>
            <person name="Kiefer A.F."/>
            <person name="Nichols A."/>
            <person name="Cepeda A.J."/>
            <person name="Yan W."/>
            <person name="Fan B."/>
            <person name="Jiang Y."/>
            <person name="Adhikari A."/>
            <person name="Zheng C.-J."/>
            <person name="Schuster L."/>
            <person name="Cowan T.M."/>
            <person name="Smanski M.J."/>
            <person name="Chevrette M.G."/>
            <person name="De Carvalho L.P.S."/>
            <person name="Shen B."/>
        </authorList>
    </citation>
    <scope>NUCLEOTIDE SEQUENCE [LARGE SCALE GENOMIC DNA]</scope>
    <source>
        <strain evidence="7 8">NPDC060353</strain>
    </source>
</reference>
<evidence type="ECO:0000256" key="1">
    <source>
        <dbReference type="ARBA" id="ARBA00008834"/>
    </source>
</evidence>